<reference evidence="2 3" key="1">
    <citation type="submission" date="2023-11" db="EMBL/GenBank/DDBJ databases">
        <title>Bacillus jintuensis, isolated from a mudflat on the Beibu Gulf coast.</title>
        <authorList>
            <person name="Li M."/>
        </authorList>
    </citation>
    <scope>NUCLEOTIDE SEQUENCE [LARGE SCALE GENOMIC DNA]</scope>
    <source>
        <strain evidence="2 3">31A1R</strain>
    </source>
</reference>
<dbReference type="InterPro" id="IPR050325">
    <property type="entry name" value="Prot/Nucl_acid_deglycase"/>
</dbReference>
<name>A0ABU5J0X2_9BACI</name>
<dbReference type="RefSeq" id="WP_322447307.1">
    <property type="nucleotide sequence ID" value="NZ_JAXOFX010000010.1"/>
</dbReference>
<dbReference type="Gene3D" id="3.40.50.880">
    <property type="match status" value="1"/>
</dbReference>
<evidence type="ECO:0000259" key="1">
    <source>
        <dbReference type="Pfam" id="PF01965"/>
    </source>
</evidence>
<feature type="domain" description="DJ-1/PfpI" evidence="1">
    <location>
        <begin position="2"/>
        <end position="162"/>
    </location>
</feature>
<comment type="caution">
    <text evidence="2">The sequence shown here is derived from an EMBL/GenBank/DDBJ whole genome shotgun (WGS) entry which is preliminary data.</text>
</comment>
<gene>
    <name evidence="2" type="ORF">SM124_14905</name>
</gene>
<dbReference type="PANTHER" id="PTHR48094">
    <property type="entry name" value="PROTEIN/NUCLEIC ACID DEGLYCASE DJ-1-RELATED"/>
    <property type="match status" value="1"/>
</dbReference>
<dbReference type="SUPFAM" id="SSF52317">
    <property type="entry name" value="Class I glutamine amidotransferase-like"/>
    <property type="match status" value="1"/>
</dbReference>
<dbReference type="PANTHER" id="PTHR48094:SF12">
    <property type="entry name" value="PARKINSON DISEASE PROTEIN 7 HOMOLOG"/>
    <property type="match status" value="1"/>
</dbReference>
<proteinExistence type="predicted"/>
<keyword evidence="3" id="KW-1185">Reference proteome</keyword>
<evidence type="ECO:0000313" key="3">
    <source>
        <dbReference type="Proteomes" id="UP001290455"/>
    </source>
</evidence>
<evidence type="ECO:0000313" key="2">
    <source>
        <dbReference type="EMBL" id="MDZ5473005.1"/>
    </source>
</evidence>
<protein>
    <submittedName>
        <fullName evidence="2">DJ-1/PfpI family protein</fullName>
    </submittedName>
</protein>
<dbReference type="Proteomes" id="UP001290455">
    <property type="component" value="Unassembled WGS sequence"/>
</dbReference>
<sequence length="183" mass="20019">MKTYVFVYDGFAHFEAMVLGYIMNGKGHEVITVGSSNVPVKSAEGFRIANDQVISEVNVNDVDLFVVPGGNSYPAMGNAALISVIQQLHEMKKPIAAICHGPVLLAEAGVLEGKQFTSNVGETDEQFSLFKGTYVKEDVVTDDHFVTAIGNAYVEFAFKVAEKVNLFSSEDEANAYFNFFKNK</sequence>
<dbReference type="EMBL" id="JAXOFX010000010">
    <property type="protein sequence ID" value="MDZ5473005.1"/>
    <property type="molecule type" value="Genomic_DNA"/>
</dbReference>
<dbReference type="InterPro" id="IPR002818">
    <property type="entry name" value="DJ-1/PfpI"/>
</dbReference>
<organism evidence="2 3">
    <name type="scientific">Robertmurraya mangrovi</name>
    <dbReference type="NCBI Taxonomy" id="3098077"/>
    <lineage>
        <taxon>Bacteria</taxon>
        <taxon>Bacillati</taxon>
        <taxon>Bacillota</taxon>
        <taxon>Bacilli</taxon>
        <taxon>Bacillales</taxon>
        <taxon>Bacillaceae</taxon>
        <taxon>Robertmurraya</taxon>
    </lineage>
</organism>
<accession>A0ABU5J0X2</accession>
<dbReference type="InterPro" id="IPR029062">
    <property type="entry name" value="Class_I_gatase-like"/>
</dbReference>
<dbReference type="Pfam" id="PF01965">
    <property type="entry name" value="DJ-1_PfpI"/>
    <property type="match status" value="1"/>
</dbReference>